<accession>A0ACC2QGE5</accession>
<gene>
    <name evidence="1" type="ORF">PYW08_005035</name>
</gene>
<comment type="caution">
    <text evidence="1">The sequence shown here is derived from an EMBL/GenBank/DDBJ whole genome shotgun (WGS) entry which is preliminary data.</text>
</comment>
<evidence type="ECO:0000313" key="2">
    <source>
        <dbReference type="Proteomes" id="UP001231649"/>
    </source>
</evidence>
<reference evidence="1" key="1">
    <citation type="submission" date="2023-03" db="EMBL/GenBank/DDBJ databases">
        <title>Chromosome-level genomes of two armyworms, Mythimna separata and Mythimna loreyi, provide insights into the biosynthesis and reception of sex pheromones.</title>
        <authorList>
            <person name="Zhao H."/>
        </authorList>
    </citation>
    <scope>NUCLEOTIDE SEQUENCE</scope>
    <source>
        <strain evidence="1">BeijingLab</strain>
    </source>
</reference>
<name>A0ACC2QGE5_9NEOP</name>
<dbReference type="Proteomes" id="UP001231649">
    <property type="component" value="Chromosome 17"/>
</dbReference>
<proteinExistence type="predicted"/>
<protein>
    <submittedName>
        <fullName evidence="1">Uncharacterized protein</fullName>
    </submittedName>
</protein>
<organism evidence="1 2">
    <name type="scientific">Mythimna loreyi</name>
    <dbReference type="NCBI Taxonomy" id="667449"/>
    <lineage>
        <taxon>Eukaryota</taxon>
        <taxon>Metazoa</taxon>
        <taxon>Ecdysozoa</taxon>
        <taxon>Arthropoda</taxon>
        <taxon>Hexapoda</taxon>
        <taxon>Insecta</taxon>
        <taxon>Pterygota</taxon>
        <taxon>Neoptera</taxon>
        <taxon>Endopterygota</taxon>
        <taxon>Lepidoptera</taxon>
        <taxon>Glossata</taxon>
        <taxon>Ditrysia</taxon>
        <taxon>Noctuoidea</taxon>
        <taxon>Noctuidae</taxon>
        <taxon>Noctuinae</taxon>
        <taxon>Hadenini</taxon>
        <taxon>Mythimna</taxon>
    </lineage>
</organism>
<dbReference type="EMBL" id="CM056793">
    <property type="protein sequence ID" value="KAJ8715054.1"/>
    <property type="molecule type" value="Genomic_DNA"/>
</dbReference>
<keyword evidence="2" id="KW-1185">Reference proteome</keyword>
<evidence type="ECO:0000313" key="1">
    <source>
        <dbReference type="EMBL" id="KAJ8715054.1"/>
    </source>
</evidence>
<sequence length="349" mass="39653">MLTASNKNGDWKDRYSKLYSSTHHMYRYQEEEPRRISFMSRDSTPYSSLLMRMRATHRDSVSHSSNVNTPPDVKTLMSQRSEIYSSLLNAQRSKSDDLGGNETLLLDMVRAQSRELEEEAQDKTIDLPQDDVSDDQSSEACVHGLSMRMTERSMSRSRVSRISTRRDMDIPSILAFEIPVTPGPVPLEIPGLRKVDTSPNEDIPRWSIRRSICPVCSQKWRDKSSIKNVKYSGLKRNASAEFPSVIAPARLRAAITMAYEPRPFPATVDESKGIGRAMRNTSAAWQLTRARRFRTPKLQMPSAEAIAPLSSTAPMARKDLDIRVNRFLRDESLTKSVTIQQNWGQIVKT</sequence>